<evidence type="ECO:0000256" key="1">
    <source>
        <dbReference type="SAM" id="MobiDB-lite"/>
    </source>
</evidence>
<reference evidence="4" key="2">
    <citation type="submission" date="2020-10" db="UniProtKB">
        <authorList>
            <consortium name="WormBaseParasite"/>
        </authorList>
    </citation>
    <scope>IDENTIFICATION</scope>
</reference>
<feature type="chain" id="PRO_5028973965" evidence="2">
    <location>
        <begin position="21"/>
        <end position="159"/>
    </location>
</feature>
<evidence type="ECO:0000313" key="4">
    <source>
        <dbReference type="WBParaSite" id="Pan_g7416.t1"/>
    </source>
</evidence>
<protein>
    <submittedName>
        <fullName evidence="4">Uncharacterized protein</fullName>
    </submittedName>
</protein>
<dbReference type="WBParaSite" id="Pan_g7416.t1">
    <property type="protein sequence ID" value="Pan_g7416.t1"/>
    <property type="gene ID" value="Pan_g7416"/>
</dbReference>
<dbReference type="Proteomes" id="UP000492821">
    <property type="component" value="Unassembled WGS sequence"/>
</dbReference>
<evidence type="ECO:0000313" key="3">
    <source>
        <dbReference type="Proteomes" id="UP000492821"/>
    </source>
</evidence>
<sequence>MLNNVVSLIILVLVLGTCTAYPQWVHRSKKLLLFPELAIHYKAPVRPQKAMHPTPIEPIELSEDQSKRQVRESKITMPPTPKDKSSISHPCYFSPVQCLLELPEEQLRNILKNQVNVGIGNDANVLKFGKNTDRFMRYDDISKNHPNERFLHFNDNFLI</sequence>
<dbReference type="AlphaFoldDB" id="A0A7E4W5M6"/>
<keyword evidence="3" id="KW-1185">Reference proteome</keyword>
<evidence type="ECO:0000256" key="2">
    <source>
        <dbReference type="SAM" id="SignalP"/>
    </source>
</evidence>
<feature type="signal peptide" evidence="2">
    <location>
        <begin position="1"/>
        <end position="20"/>
    </location>
</feature>
<reference evidence="3" key="1">
    <citation type="journal article" date="2013" name="Genetics">
        <title>The draft genome and transcriptome of Panagrellus redivivus are shaped by the harsh demands of a free-living lifestyle.</title>
        <authorList>
            <person name="Srinivasan J."/>
            <person name="Dillman A.R."/>
            <person name="Macchietto M.G."/>
            <person name="Heikkinen L."/>
            <person name="Lakso M."/>
            <person name="Fracchia K.M."/>
            <person name="Antoshechkin I."/>
            <person name="Mortazavi A."/>
            <person name="Wong G."/>
            <person name="Sternberg P.W."/>
        </authorList>
    </citation>
    <scope>NUCLEOTIDE SEQUENCE [LARGE SCALE GENOMIC DNA]</scope>
    <source>
        <strain evidence="3">MT8872</strain>
    </source>
</reference>
<feature type="region of interest" description="Disordered" evidence="1">
    <location>
        <begin position="62"/>
        <end position="86"/>
    </location>
</feature>
<keyword evidence="2" id="KW-0732">Signal</keyword>
<feature type="compositionally biased region" description="Basic and acidic residues" evidence="1">
    <location>
        <begin position="64"/>
        <end position="74"/>
    </location>
</feature>
<accession>A0A7E4W5M6</accession>
<organism evidence="3 4">
    <name type="scientific">Panagrellus redivivus</name>
    <name type="common">Microworm</name>
    <dbReference type="NCBI Taxonomy" id="6233"/>
    <lineage>
        <taxon>Eukaryota</taxon>
        <taxon>Metazoa</taxon>
        <taxon>Ecdysozoa</taxon>
        <taxon>Nematoda</taxon>
        <taxon>Chromadorea</taxon>
        <taxon>Rhabditida</taxon>
        <taxon>Tylenchina</taxon>
        <taxon>Panagrolaimomorpha</taxon>
        <taxon>Panagrolaimoidea</taxon>
        <taxon>Panagrolaimidae</taxon>
        <taxon>Panagrellus</taxon>
    </lineage>
</organism>
<name>A0A7E4W5M6_PANRE</name>
<proteinExistence type="predicted"/>